<keyword evidence="2 6" id="KW-0812">Transmembrane</keyword>
<dbReference type="SUPFAM" id="SSF103473">
    <property type="entry name" value="MFS general substrate transporter"/>
    <property type="match status" value="1"/>
</dbReference>
<dbReference type="AlphaFoldDB" id="A0A9W8WF91"/>
<dbReference type="PROSITE" id="PS50850">
    <property type="entry name" value="MFS"/>
    <property type="match status" value="1"/>
</dbReference>
<comment type="caution">
    <text evidence="8">The sequence shown here is derived from an EMBL/GenBank/DDBJ whole genome shotgun (WGS) entry which is preliminary data.</text>
</comment>
<dbReference type="PANTHER" id="PTHR42718">
    <property type="entry name" value="MAJOR FACILITATOR SUPERFAMILY MULTIDRUG TRANSPORTER MFSC"/>
    <property type="match status" value="1"/>
</dbReference>
<evidence type="ECO:0000256" key="6">
    <source>
        <dbReference type="SAM" id="Phobius"/>
    </source>
</evidence>
<organism evidence="8 9">
    <name type="scientific">Fusarium piperis</name>
    <dbReference type="NCBI Taxonomy" id="1435070"/>
    <lineage>
        <taxon>Eukaryota</taxon>
        <taxon>Fungi</taxon>
        <taxon>Dikarya</taxon>
        <taxon>Ascomycota</taxon>
        <taxon>Pezizomycotina</taxon>
        <taxon>Sordariomycetes</taxon>
        <taxon>Hypocreomycetidae</taxon>
        <taxon>Hypocreales</taxon>
        <taxon>Nectriaceae</taxon>
        <taxon>Fusarium</taxon>
        <taxon>Fusarium solani species complex</taxon>
    </lineage>
</organism>
<dbReference type="OrthoDB" id="5086884at2759"/>
<keyword evidence="3 6" id="KW-1133">Transmembrane helix</keyword>
<dbReference type="PANTHER" id="PTHR42718:SF11">
    <property type="entry name" value="MAJOR FACILITATOR SUPERFAMILY (MFS) PROFILE DOMAIN-CONTAINING PROTEIN"/>
    <property type="match status" value="1"/>
</dbReference>
<evidence type="ECO:0000313" key="8">
    <source>
        <dbReference type="EMBL" id="KAJ4322861.1"/>
    </source>
</evidence>
<feature type="transmembrane region" description="Helical" evidence="6">
    <location>
        <begin position="105"/>
        <end position="127"/>
    </location>
</feature>
<dbReference type="Pfam" id="PF07690">
    <property type="entry name" value="MFS_1"/>
    <property type="match status" value="1"/>
</dbReference>
<evidence type="ECO:0000256" key="2">
    <source>
        <dbReference type="ARBA" id="ARBA00022692"/>
    </source>
</evidence>
<feature type="transmembrane region" description="Helical" evidence="6">
    <location>
        <begin position="168"/>
        <end position="187"/>
    </location>
</feature>
<feature type="transmembrane region" description="Helical" evidence="6">
    <location>
        <begin position="139"/>
        <end position="156"/>
    </location>
</feature>
<feature type="transmembrane region" description="Helical" evidence="6">
    <location>
        <begin position="199"/>
        <end position="219"/>
    </location>
</feature>
<comment type="subcellular location">
    <subcellularLocation>
        <location evidence="1">Membrane</location>
        <topology evidence="1">Multi-pass membrane protein</topology>
    </subcellularLocation>
</comment>
<keyword evidence="4 6" id="KW-0472">Membrane</keyword>
<dbReference type="Gene3D" id="1.20.1720.10">
    <property type="entry name" value="Multidrug resistance protein D"/>
    <property type="match status" value="1"/>
</dbReference>
<evidence type="ECO:0000256" key="3">
    <source>
        <dbReference type="ARBA" id="ARBA00022989"/>
    </source>
</evidence>
<dbReference type="EMBL" id="JAPEUR010000077">
    <property type="protein sequence ID" value="KAJ4322861.1"/>
    <property type="molecule type" value="Genomic_DNA"/>
</dbReference>
<sequence>MTHGQVVVESDDPESATTNTIIDVEKLGRQRPAVFATRWAELGFMFSLLGSMAMAEFFVSGFHIILPPLAIELEIPEASRTWPSSVFSLVTGAFLLPLGRLSDMHGAYIIFNSGLAWMSIWCLVAGFSHNYTMLIICRALQGIGAAAFLPAGITLLGKTYRPGPRKNFVFAIYGAFAPLGFFIGILIAGISGEYLSWKWYFWIGTIILIVIFATGFFSIPNDFNKQPPDGLEMDWLGVVTIVPGLILLVYAITDSSQAPKGWASPQIIATIIAGVVILAAAVYLEGWVVQNPLVPADLFSPPYMTTLVVALFFAYGSFGVFLLYSSFYIELVIEVSPLLTALWKAELLGLGSAGYGCVDSWHRYYIYRQ</sequence>
<keyword evidence="9" id="KW-1185">Reference proteome</keyword>
<dbReference type="Proteomes" id="UP001140502">
    <property type="component" value="Unassembled WGS sequence"/>
</dbReference>
<keyword evidence="5" id="KW-0325">Glycoprotein</keyword>
<dbReference type="GO" id="GO:0016020">
    <property type="term" value="C:membrane"/>
    <property type="evidence" value="ECO:0007669"/>
    <property type="project" value="UniProtKB-SubCell"/>
</dbReference>
<feature type="transmembrane region" description="Helical" evidence="6">
    <location>
        <begin position="235"/>
        <end position="253"/>
    </location>
</feature>
<reference evidence="8" key="1">
    <citation type="submission" date="2022-10" db="EMBL/GenBank/DDBJ databases">
        <title>Tapping the CABI collections for fungal endophytes: first genome assemblies for Collariella, Neodidymelliopsis, Ascochyta clinopodiicola, Didymella pomorum, Didymosphaeria variabile, Neocosmospora piperis and Neocucurbitaria cava.</title>
        <authorList>
            <person name="Hill R."/>
        </authorList>
    </citation>
    <scope>NUCLEOTIDE SEQUENCE</scope>
    <source>
        <strain evidence="8">IMI 366586</strain>
    </source>
</reference>
<feature type="transmembrane region" description="Helical" evidence="6">
    <location>
        <begin position="265"/>
        <end position="284"/>
    </location>
</feature>
<dbReference type="InterPro" id="IPR036259">
    <property type="entry name" value="MFS_trans_sf"/>
</dbReference>
<feature type="domain" description="Major facilitator superfamily (MFS) profile" evidence="7">
    <location>
        <begin position="36"/>
        <end position="369"/>
    </location>
</feature>
<protein>
    <recommendedName>
        <fullName evidence="7">Major facilitator superfamily (MFS) profile domain-containing protein</fullName>
    </recommendedName>
</protein>
<dbReference type="InterPro" id="IPR020846">
    <property type="entry name" value="MFS_dom"/>
</dbReference>
<name>A0A9W8WF91_9HYPO</name>
<feature type="transmembrane region" description="Helical" evidence="6">
    <location>
        <begin position="44"/>
        <end position="69"/>
    </location>
</feature>
<evidence type="ECO:0000313" key="9">
    <source>
        <dbReference type="Proteomes" id="UP001140502"/>
    </source>
</evidence>
<evidence type="ECO:0000256" key="1">
    <source>
        <dbReference type="ARBA" id="ARBA00004141"/>
    </source>
</evidence>
<dbReference type="GO" id="GO:0022857">
    <property type="term" value="F:transmembrane transporter activity"/>
    <property type="evidence" value="ECO:0007669"/>
    <property type="project" value="InterPro"/>
</dbReference>
<gene>
    <name evidence="8" type="ORF">N0V84_004625</name>
</gene>
<evidence type="ECO:0000256" key="5">
    <source>
        <dbReference type="ARBA" id="ARBA00023180"/>
    </source>
</evidence>
<proteinExistence type="predicted"/>
<accession>A0A9W8WF91</accession>
<feature type="transmembrane region" description="Helical" evidence="6">
    <location>
        <begin position="304"/>
        <end position="324"/>
    </location>
</feature>
<dbReference type="InterPro" id="IPR011701">
    <property type="entry name" value="MFS"/>
</dbReference>
<evidence type="ECO:0000256" key="4">
    <source>
        <dbReference type="ARBA" id="ARBA00023136"/>
    </source>
</evidence>
<evidence type="ECO:0000259" key="7">
    <source>
        <dbReference type="PROSITE" id="PS50850"/>
    </source>
</evidence>